<organism evidence="2 3">
    <name type="scientific">Quadrisphaera setariae</name>
    <dbReference type="NCBI Taxonomy" id="2593304"/>
    <lineage>
        <taxon>Bacteria</taxon>
        <taxon>Bacillati</taxon>
        <taxon>Actinomycetota</taxon>
        <taxon>Actinomycetes</taxon>
        <taxon>Kineosporiales</taxon>
        <taxon>Kineosporiaceae</taxon>
        <taxon>Quadrisphaera</taxon>
    </lineage>
</organism>
<protein>
    <submittedName>
        <fullName evidence="2">DUF4166 domain-containing protein</fullName>
    </submittedName>
</protein>
<dbReference type="Proteomes" id="UP000321234">
    <property type="component" value="Unassembled WGS sequence"/>
</dbReference>
<sequence>MSVVLHALGDDAALLHPQLRRRFGAGTASGYSCVGRGVMEEVWHGPAWTLPFLHVGAWRNILVPDAATDVPFTVENYAYTDSFGRETLTVVRTFEVGAGRRRRFDATLVDGSPDGRPGSGRVLDYLGTHQHLAVDLRLRVDEHGALRLTSHGQRFYEGPVGFRFPMLASGTAELREAYDDEHQRFTIDVRVTNRRFGPLVGYRGWFTCSYPDVVGEAVPASVKPLREERRR</sequence>
<comment type="caution">
    <text evidence="2">The sequence shown here is derived from an EMBL/GenBank/DDBJ whole genome shotgun (WGS) entry which is preliminary data.</text>
</comment>
<proteinExistence type="predicted"/>
<name>A0A5C8ZEW2_9ACTN</name>
<dbReference type="InterPro" id="IPR025311">
    <property type="entry name" value="DUF4166"/>
</dbReference>
<feature type="domain" description="DUF4166" evidence="1">
    <location>
        <begin position="15"/>
        <end position="206"/>
    </location>
</feature>
<evidence type="ECO:0000259" key="1">
    <source>
        <dbReference type="Pfam" id="PF13761"/>
    </source>
</evidence>
<dbReference type="Pfam" id="PF13761">
    <property type="entry name" value="DUF4166"/>
    <property type="match status" value="1"/>
</dbReference>
<accession>A0A5C8ZEW2</accession>
<keyword evidence="3" id="KW-1185">Reference proteome</keyword>
<dbReference type="RefSeq" id="WP_147926757.1">
    <property type="nucleotide sequence ID" value="NZ_VKAC01000007.1"/>
</dbReference>
<reference evidence="2 3" key="1">
    <citation type="submission" date="2019-07" db="EMBL/GenBank/DDBJ databases">
        <title>Quadrisphaera sp. strain DD2A genome sequencing and assembly.</title>
        <authorList>
            <person name="Kim I."/>
        </authorList>
    </citation>
    <scope>NUCLEOTIDE SEQUENCE [LARGE SCALE GENOMIC DNA]</scope>
    <source>
        <strain evidence="2 3">DD2A</strain>
    </source>
</reference>
<gene>
    <name evidence="2" type="ORF">FMM08_12750</name>
</gene>
<dbReference type="EMBL" id="VKAC01000007">
    <property type="protein sequence ID" value="TXR55701.1"/>
    <property type="molecule type" value="Genomic_DNA"/>
</dbReference>
<evidence type="ECO:0000313" key="2">
    <source>
        <dbReference type="EMBL" id="TXR55701.1"/>
    </source>
</evidence>
<dbReference type="OrthoDB" id="2448833at2"/>
<evidence type="ECO:0000313" key="3">
    <source>
        <dbReference type="Proteomes" id="UP000321234"/>
    </source>
</evidence>
<dbReference type="AlphaFoldDB" id="A0A5C8ZEW2"/>